<dbReference type="Proteomes" id="UP000239415">
    <property type="component" value="Unassembled WGS sequence"/>
</dbReference>
<protein>
    <recommendedName>
        <fullName evidence="3">beta-galactosidase</fullName>
        <ecNumber evidence="3">3.2.1.23</ecNumber>
    </recommendedName>
</protein>
<feature type="domain" description="Beta-galactosidase trimerisation" evidence="8">
    <location>
        <begin position="649"/>
        <end position="848"/>
    </location>
</feature>
<organism evidence="9 10">
    <name type="scientific">Actinoplanes italicus</name>
    <dbReference type="NCBI Taxonomy" id="113567"/>
    <lineage>
        <taxon>Bacteria</taxon>
        <taxon>Bacillati</taxon>
        <taxon>Actinomycetota</taxon>
        <taxon>Actinomycetes</taxon>
        <taxon>Micromonosporales</taxon>
        <taxon>Micromonosporaceae</taxon>
        <taxon>Actinoplanes</taxon>
    </lineage>
</organism>
<evidence type="ECO:0000259" key="7">
    <source>
        <dbReference type="Pfam" id="PF07859"/>
    </source>
</evidence>
<dbReference type="CDD" id="cd03143">
    <property type="entry name" value="A4_beta-galactosidase_middle_domain"/>
    <property type="match status" value="1"/>
</dbReference>
<accession>A0A2T0K5Z1</accession>
<dbReference type="Gene3D" id="3.40.50.880">
    <property type="match status" value="1"/>
</dbReference>
<dbReference type="GO" id="GO:0004565">
    <property type="term" value="F:beta-galactosidase activity"/>
    <property type="evidence" value="ECO:0007669"/>
    <property type="project" value="UniProtKB-EC"/>
</dbReference>
<dbReference type="EC" id="3.2.1.23" evidence="3"/>
<dbReference type="Pfam" id="PF02449">
    <property type="entry name" value="Glyco_hydro_42"/>
    <property type="match status" value="1"/>
</dbReference>
<name>A0A2T0K5Z1_9ACTN</name>
<dbReference type="InterPro" id="IPR013738">
    <property type="entry name" value="Beta_galactosidase_Trimer"/>
</dbReference>
<gene>
    <name evidence="9" type="ORF">CLV67_113234</name>
</gene>
<feature type="domain" description="Glycoside hydrolase family 42 N-terminal" evidence="6">
    <location>
        <begin position="267"/>
        <end position="637"/>
    </location>
</feature>
<keyword evidence="4" id="KW-0378">Hydrolase</keyword>
<proteinExistence type="inferred from homology"/>
<dbReference type="RefSeq" id="WP_106324131.1">
    <property type="nucleotide sequence ID" value="NZ_BOMO01000103.1"/>
</dbReference>
<evidence type="ECO:0000256" key="2">
    <source>
        <dbReference type="ARBA" id="ARBA00005940"/>
    </source>
</evidence>
<comment type="similarity">
    <text evidence="2">Belongs to the glycosyl hydrolase 42 family.</text>
</comment>
<evidence type="ECO:0000313" key="10">
    <source>
        <dbReference type="Proteomes" id="UP000239415"/>
    </source>
</evidence>
<dbReference type="SUPFAM" id="SSF52317">
    <property type="entry name" value="Class I glutamine amidotransferase-like"/>
    <property type="match status" value="1"/>
</dbReference>
<dbReference type="InterPro" id="IPR013529">
    <property type="entry name" value="Glyco_hydro_42_N"/>
</dbReference>
<dbReference type="PANTHER" id="PTHR36447:SF1">
    <property type="entry name" value="BETA-GALACTOSIDASE GANA"/>
    <property type="match status" value="1"/>
</dbReference>
<dbReference type="PANTHER" id="PTHR36447">
    <property type="entry name" value="BETA-GALACTOSIDASE GANA"/>
    <property type="match status" value="1"/>
</dbReference>
<dbReference type="InterPro" id="IPR003476">
    <property type="entry name" value="Glyco_hydro_42"/>
</dbReference>
<evidence type="ECO:0000259" key="6">
    <source>
        <dbReference type="Pfam" id="PF02449"/>
    </source>
</evidence>
<keyword evidence="10" id="KW-1185">Reference proteome</keyword>
<dbReference type="Gene3D" id="3.40.50.1820">
    <property type="entry name" value="alpha/beta hydrolase"/>
    <property type="match status" value="1"/>
</dbReference>
<evidence type="ECO:0000256" key="3">
    <source>
        <dbReference type="ARBA" id="ARBA00012756"/>
    </source>
</evidence>
<dbReference type="Pfam" id="PF07859">
    <property type="entry name" value="Abhydrolase_3"/>
    <property type="match status" value="1"/>
</dbReference>
<dbReference type="SUPFAM" id="SSF53474">
    <property type="entry name" value="alpha/beta-Hydrolases"/>
    <property type="match status" value="1"/>
</dbReference>
<evidence type="ECO:0000313" key="9">
    <source>
        <dbReference type="EMBL" id="PRX18398.1"/>
    </source>
</evidence>
<dbReference type="Gene3D" id="3.20.20.80">
    <property type="entry name" value="Glycosidases"/>
    <property type="match status" value="1"/>
</dbReference>
<evidence type="ECO:0000259" key="8">
    <source>
        <dbReference type="Pfam" id="PF08532"/>
    </source>
</evidence>
<comment type="caution">
    <text evidence="9">The sequence shown here is derived from an EMBL/GenBank/DDBJ whole genome shotgun (WGS) entry which is preliminary data.</text>
</comment>
<dbReference type="OrthoDB" id="9800974at2"/>
<feature type="domain" description="Alpha/beta hydrolase fold-3" evidence="7">
    <location>
        <begin position="29"/>
        <end position="222"/>
    </location>
</feature>
<dbReference type="GO" id="GO:0009341">
    <property type="term" value="C:beta-galactosidase complex"/>
    <property type="evidence" value="ECO:0007669"/>
    <property type="project" value="InterPro"/>
</dbReference>
<reference evidence="9 10" key="1">
    <citation type="submission" date="2018-03" db="EMBL/GenBank/DDBJ databases">
        <title>Genomic Encyclopedia of Archaeal and Bacterial Type Strains, Phase II (KMG-II): from individual species to whole genera.</title>
        <authorList>
            <person name="Goeker M."/>
        </authorList>
    </citation>
    <scope>NUCLEOTIDE SEQUENCE [LARGE SCALE GENOMIC DNA]</scope>
    <source>
        <strain evidence="9 10">DSM 43146</strain>
    </source>
</reference>
<dbReference type="EMBL" id="PVMZ01000013">
    <property type="protein sequence ID" value="PRX18398.1"/>
    <property type="molecule type" value="Genomic_DNA"/>
</dbReference>
<dbReference type="Pfam" id="PF08532">
    <property type="entry name" value="Glyco_hydro_42M"/>
    <property type="match status" value="1"/>
</dbReference>
<dbReference type="InterPro" id="IPR013094">
    <property type="entry name" value="AB_hydrolase_3"/>
</dbReference>
<dbReference type="InterPro" id="IPR029058">
    <property type="entry name" value="AB_hydrolase_fold"/>
</dbReference>
<dbReference type="InterPro" id="IPR029062">
    <property type="entry name" value="Class_I_gatase-like"/>
</dbReference>
<dbReference type="InterPro" id="IPR017853">
    <property type="entry name" value="GH"/>
</dbReference>
<keyword evidence="5" id="KW-0326">Glycosidase</keyword>
<comment type="catalytic activity">
    <reaction evidence="1">
        <text>Hydrolysis of terminal non-reducing beta-D-galactose residues in beta-D-galactosides.</text>
        <dbReference type="EC" id="3.2.1.23"/>
    </reaction>
</comment>
<sequence>MATDQEIAGPHGPVAVRIYEPAGPAGAVLVWAHGGAFRHGDLDMPEADHVAAELARRADAIVVSVGYRLAVGGVRYPVPVDDVHAVWTWVTGREDLPARKAIGGASAGASLALATALRSREHVVPDLILLAYPFLHFPTPTLGHGRSLEGIEDMVRNYVGRISDIPADALPGSARFDGLPAVHILLSEDDDLRPSGELLERQLREAGVPSETFVAPGTTHGHLNRPHDAPAADDASLGFFASALRVPRKAPEWLRRDGEARIEFGADYNPEQWPREVWAEDVRAMREAGVTIVSLGIFSWARLEPAEGRYDFGWLDEVVDLLHANGVLVDLATPTASLPPWLTTKHPEILPVDREGRTVWPGARQHWRPTSPVFREHALRLVRAIANRYAGHPALAAWHVSNELGCHNVHDYSDDAARAFRVWLRERYVTLDMLNAAWGTDFWSQRYGEWEQILPPRHANGPVNPTQQLDFKRFSSDALKDHYLAERRILREITPDVPVTTNFMVAGDINGMNYPDWAAEVDFVANDHYIGHGTQALDELSFSANLCGNLIAGRPWFLMEHSTSAVNWRPVNPPKLPGDLARDSLTHVAHGADGVCFFQWRASRAGAEKYHSAMVPHAGEQSAIFQAVTELGGRLRSLSGVAGLSRTPAQVAVVVDYESWWASELDSHPTDRLRYRQEALDWYTALLDLGIRADVVPVAADLTGYRLVVAPILHVVPAPLRERLEEYTGGGGHLVTTYFSGIVDENDHAWLGGYPGALRDLLGVRVEEFAPLPDGVSVPLTNGAAGSLWSERVEVTDPAAKVLAAYADGGAAVTRREVGGGSAAYVSTRLGPQGLRLILEDLLTPAGVVSELPPGLRGKVELAIRGPVRFLINRTDEPVGLSDLPGAPESLPGRGVAVIPV</sequence>
<dbReference type="SUPFAM" id="SSF51445">
    <property type="entry name" value="(Trans)glycosidases"/>
    <property type="match status" value="1"/>
</dbReference>
<evidence type="ECO:0000256" key="4">
    <source>
        <dbReference type="ARBA" id="ARBA00022801"/>
    </source>
</evidence>
<dbReference type="AlphaFoldDB" id="A0A2T0K5Z1"/>
<dbReference type="GO" id="GO:0005975">
    <property type="term" value="P:carbohydrate metabolic process"/>
    <property type="evidence" value="ECO:0007669"/>
    <property type="project" value="InterPro"/>
</dbReference>
<evidence type="ECO:0000256" key="1">
    <source>
        <dbReference type="ARBA" id="ARBA00001412"/>
    </source>
</evidence>
<evidence type="ECO:0000256" key="5">
    <source>
        <dbReference type="ARBA" id="ARBA00023295"/>
    </source>
</evidence>